<keyword evidence="2" id="KW-1185">Reference proteome</keyword>
<sequence length="60" mass="7061">MISQEQISVILKDLPREFSIDELVDKLILVEKIEEAIKQGERGETYSTQEARELLRQWSK</sequence>
<reference evidence="1 2" key="1">
    <citation type="submission" date="2020-03" db="EMBL/GenBank/DDBJ databases">
        <title>Genomic Encyclopedia of Type Strains, Phase IV (KMG-V): Genome sequencing to study the core and pangenomes of soil and plant-associated prokaryotes.</title>
        <authorList>
            <person name="Whitman W."/>
        </authorList>
    </citation>
    <scope>NUCLEOTIDE SEQUENCE [LARGE SCALE GENOMIC DNA]</scope>
    <source>
        <strain evidence="1 2">1B</strain>
    </source>
</reference>
<evidence type="ECO:0000313" key="2">
    <source>
        <dbReference type="Proteomes" id="UP000717634"/>
    </source>
</evidence>
<protein>
    <recommendedName>
        <fullName evidence="3">Addiction module protein</fullName>
    </recommendedName>
</protein>
<gene>
    <name evidence="1" type="ORF">HBN54_000844</name>
</gene>
<evidence type="ECO:0000313" key="1">
    <source>
        <dbReference type="EMBL" id="NKI88257.1"/>
    </source>
</evidence>
<dbReference type="RefSeq" id="WP_168671906.1">
    <property type="nucleotide sequence ID" value="NZ_JAAVTK010000002.1"/>
</dbReference>
<dbReference type="Proteomes" id="UP000717634">
    <property type="component" value="Unassembled WGS sequence"/>
</dbReference>
<name>A0ABX1HDK3_9BACT</name>
<proteinExistence type="predicted"/>
<comment type="caution">
    <text evidence="1">The sequence shown here is derived from an EMBL/GenBank/DDBJ whole genome shotgun (WGS) entry which is preliminary data.</text>
</comment>
<accession>A0ABX1HDK3</accession>
<dbReference type="EMBL" id="JAAVTK010000002">
    <property type="protein sequence ID" value="NKI88257.1"/>
    <property type="molecule type" value="Genomic_DNA"/>
</dbReference>
<organism evidence="1 2">
    <name type="scientific">Hymenobacter artigasi</name>
    <dbReference type="NCBI Taxonomy" id="2719616"/>
    <lineage>
        <taxon>Bacteria</taxon>
        <taxon>Pseudomonadati</taxon>
        <taxon>Bacteroidota</taxon>
        <taxon>Cytophagia</taxon>
        <taxon>Cytophagales</taxon>
        <taxon>Hymenobacteraceae</taxon>
        <taxon>Hymenobacter</taxon>
    </lineage>
</organism>
<evidence type="ECO:0008006" key="3">
    <source>
        <dbReference type="Google" id="ProtNLM"/>
    </source>
</evidence>